<dbReference type="EMBL" id="CP069023">
    <property type="protein sequence ID" value="QRC91445.1"/>
    <property type="molecule type" value="Genomic_DNA"/>
</dbReference>
<protein>
    <submittedName>
        <fullName evidence="1">Uncharacterized protein</fullName>
    </submittedName>
</protein>
<gene>
    <name evidence="1" type="ORF">JI435_401320</name>
</gene>
<reference evidence="2" key="1">
    <citation type="journal article" date="2021" name="BMC Genomics">
        <title>Chromosome-level genome assembly and manually-curated proteome of model necrotroph Parastagonospora nodorum Sn15 reveals a genome-wide trove of candidate effector homologs, and redundancy of virulence-related functions within an accessory chromosome.</title>
        <authorList>
            <person name="Bertazzoni S."/>
            <person name="Jones D.A.B."/>
            <person name="Phan H.T."/>
            <person name="Tan K.-C."/>
            <person name="Hane J.K."/>
        </authorList>
    </citation>
    <scope>NUCLEOTIDE SEQUENCE [LARGE SCALE GENOMIC DNA]</scope>
    <source>
        <strain evidence="2">SN15 / ATCC MYA-4574 / FGSC 10173)</strain>
    </source>
</reference>
<evidence type="ECO:0000313" key="1">
    <source>
        <dbReference type="EMBL" id="QRC91445.1"/>
    </source>
</evidence>
<keyword evidence="2" id="KW-1185">Reference proteome</keyword>
<sequence>MRQHGLVLKQDWASFKVPCNCGLRSNQRGAYLMVCEKVTDSQFAEGGLLVHMTHPATADRLMIWRIAAVECCGMGM</sequence>
<accession>A0A7U2EUR9</accession>
<dbReference type="Proteomes" id="UP000663193">
    <property type="component" value="Chromosome 1"/>
</dbReference>
<proteinExistence type="predicted"/>
<name>A0A7U2EUR9_PHANO</name>
<evidence type="ECO:0000313" key="2">
    <source>
        <dbReference type="Proteomes" id="UP000663193"/>
    </source>
</evidence>
<dbReference type="AlphaFoldDB" id="A0A7U2EUR9"/>
<organism evidence="1 2">
    <name type="scientific">Phaeosphaeria nodorum (strain SN15 / ATCC MYA-4574 / FGSC 10173)</name>
    <name type="common">Glume blotch fungus</name>
    <name type="synonym">Parastagonospora nodorum</name>
    <dbReference type="NCBI Taxonomy" id="321614"/>
    <lineage>
        <taxon>Eukaryota</taxon>
        <taxon>Fungi</taxon>
        <taxon>Dikarya</taxon>
        <taxon>Ascomycota</taxon>
        <taxon>Pezizomycotina</taxon>
        <taxon>Dothideomycetes</taxon>
        <taxon>Pleosporomycetidae</taxon>
        <taxon>Pleosporales</taxon>
        <taxon>Pleosporineae</taxon>
        <taxon>Phaeosphaeriaceae</taxon>
        <taxon>Parastagonospora</taxon>
    </lineage>
</organism>
<dbReference type="VEuPathDB" id="FungiDB:JI435_401320"/>